<dbReference type="GO" id="GO:0051082">
    <property type="term" value="F:unfolded protein binding"/>
    <property type="evidence" value="ECO:0007669"/>
    <property type="project" value="TreeGrafter"/>
</dbReference>
<evidence type="ECO:0000256" key="3">
    <source>
        <dbReference type="HAMAP-Rule" id="MF_01151"/>
    </source>
</evidence>
<dbReference type="SUPFAM" id="SSF51064">
    <property type="entry name" value="Head domain of nucleotide exchange factor GrpE"/>
    <property type="match status" value="1"/>
</dbReference>
<dbReference type="PRINTS" id="PR00773">
    <property type="entry name" value="GRPEPROTEIN"/>
</dbReference>
<dbReference type="Proteomes" id="UP000008560">
    <property type="component" value="Chromosome"/>
</dbReference>
<keyword evidence="3" id="KW-0963">Cytoplasm</keyword>
<dbReference type="Pfam" id="PF01025">
    <property type="entry name" value="GrpE"/>
    <property type="match status" value="1"/>
</dbReference>
<dbReference type="PANTHER" id="PTHR21237">
    <property type="entry name" value="GRPE PROTEIN"/>
    <property type="match status" value="1"/>
</dbReference>
<feature type="region of interest" description="Disordered" evidence="5">
    <location>
        <begin position="33"/>
        <end position="78"/>
    </location>
</feature>
<dbReference type="GO" id="GO:0000774">
    <property type="term" value="F:adenyl-nucleotide exchange factor activity"/>
    <property type="evidence" value="ECO:0007669"/>
    <property type="project" value="InterPro"/>
</dbReference>
<dbReference type="GO" id="GO:0042803">
    <property type="term" value="F:protein homodimerization activity"/>
    <property type="evidence" value="ECO:0007669"/>
    <property type="project" value="InterPro"/>
</dbReference>
<organism evidence="6 7">
    <name type="scientific">Bacteroides fragilis (strain 638R)</name>
    <dbReference type="NCBI Taxonomy" id="862962"/>
    <lineage>
        <taxon>Bacteria</taxon>
        <taxon>Pseudomonadati</taxon>
        <taxon>Bacteroidota</taxon>
        <taxon>Bacteroidia</taxon>
        <taxon>Bacteroidales</taxon>
        <taxon>Bacteroidaceae</taxon>
        <taxon>Bacteroides</taxon>
    </lineage>
</organism>
<evidence type="ECO:0000313" key="6">
    <source>
        <dbReference type="EMBL" id="CBW22268.1"/>
    </source>
</evidence>
<proteinExistence type="inferred from homology"/>
<comment type="function">
    <text evidence="3">Participates actively in the response to hyperosmotic and heat shock by preventing the aggregation of stress-denatured proteins, in association with DnaK and GrpE. It is the nucleotide exchange factor for DnaK and may function as a thermosensor. Unfolded proteins bind initially to DnaJ; upon interaction with the DnaJ-bound protein, DnaK hydrolyzes its bound ATP, resulting in the formation of a stable complex. GrpE releases ADP from DnaK; ATP binding to DnaK triggers the release of the substrate protein, thus completing the reaction cycle. Several rounds of ATP-dependent interactions between DnaJ, DnaK and GrpE are required for fully efficient folding.</text>
</comment>
<dbReference type="Gene3D" id="2.30.22.10">
    <property type="entry name" value="Head domain of nucleotide exchange factor GrpE"/>
    <property type="match status" value="1"/>
</dbReference>
<dbReference type="GO" id="GO:0006457">
    <property type="term" value="P:protein folding"/>
    <property type="evidence" value="ECO:0007669"/>
    <property type="project" value="InterPro"/>
</dbReference>
<evidence type="ECO:0000256" key="1">
    <source>
        <dbReference type="ARBA" id="ARBA00009054"/>
    </source>
</evidence>
<dbReference type="SUPFAM" id="SSF58014">
    <property type="entry name" value="Coiled-coil domain of nucleotide exchange factor GrpE"/>
    <property type="match status" value="1"/>
</dbReference>
<dbReference type="InterPro" id="IPR009012">
    <property type="entry name" value="GrpE_head"/>
</dbReference>
<keyword evidence="3" id="KW-0346">Stress response</keyword>
<dbReference type="PATRIC" id="fig|862962.3.peg.1752"/>
<dbReference type="KEGG" id="bfg:BF638R_1742"/>
<dbReference type="InterPro" id="IPR013805">
    <property type="entry name" value="GrpE_CC"/>
</dbReference>
<accession>E1WUB6</accession>
<keyword evidence="2 3" id="KW-0143">Chaperone</keyword>
<evidence type="ECO:0000256" key="5">
    <source>
        <dbReference type="SAM" id="MobiDB-lite"/>
    </source>
</evidence>
<name>E1WUB6_BACF6</name>
<dbReference type="InterPro" id="IPR000740">
    <property type="entry name" value="GrpE"/>
</dbReference>
<dbReference type="AlphaFoldDB" id="E1WUB6"/>
<dbReference type="GO" id="GO:0005737">
    <property type="term" value="C:cytoplasm"/>
    <property type="evidence" value="ECO:0007669"/>
    <property type="project" value="UniProtKB-SubCell"/>
</dbReference>
<protein>
    <recommendedName>
        <fullName evidence="3">Protein GrpE</fullName>
    </recommendedName>
    <alternativeName>
        <fullName evidence="3">HSP-70 cofactor</fullName>
    </alternativeName>
</protein>
<evidence type="ECO:0000256" key="4">
    <source>
        <dbReference type="RuleBase" id="RU004478"/>
    </source>
</evidence>
<dbReference type="EMBL" id="FQ312004">
    <property type="protein sequence ID" value="CBW22268.1"/>
    <property type="molecule type" value="Genomic_DNA"/>
</dbReference>
<evidence type="ECO:0000256" key="2">
    <source>
        <dbReference type="ARBA" id="ARBA00023186"/>
    </source>
</evidence>
<dbReference type="GO" id="GO:0051087">
    <property type="term" value="F:protein-folding chaperone binding"/>
    <property type="evidence" value="ECO:0007669"/>
    <property type="project" value="InterPro"/>
</dbReference>
<dbReference type="PANTHER" id="PTHR21237:SF23">
    <property type="entry name" value="GRPE PROTEIN HOMOLOG, MITOCHONDRIAL"/>
    <property type="match status" value="1"/>
</dbReference>
<gene>
    <name evidence="3 6" type="primary">grpE</name>
    <name evidence="6" type="ordered locus">BF638R_1742</name>
</gene>
<evidence type="ECO:0000313" key="7">
    <source>
        <dbReference type="Proteomes" id="UP000008560"/>
    </source>
</evidence>
<dbReference type="HAMAP" id="MF_01151">
    <property type="entry name" value="GrpE"/>
    <property type="match status" value="1"/>
</dbReference>
<dbReference type="HOGENOM" id="CLU_057217_5_2_10"/>
<reference evidence="6 7" key="1">
    <citation type="journal article" date="2010" name="Microbiology">
        <title>Twenty-eight divergent polysaccharide loci specifying within- and amongst-strain capsule diversity in three strains of Bacteroides fragilis.</title>
        <authorList>
            <person name="Patrick S."/>
            <person name="Blakely G.W."/>
            <person name="Houston S."/>
            <person name="Moore J."/>
            <person name="Abratt V.R."/>
            <person name="Bertalan M."/>
            <person name="Cerdeno-Tarraga A.M."/>
            <person name="Quail M.A."/>
            <person name="Corton N."/>
            <person name="Corton C."/>
            <person name="Bignell A."/>
            <person name="Barron A."/>
            <person name="Clark L."/>
            <person name="Bentley S.D."/>
            <person name="Parkhill J."/>
        </authorList>
    </citation>
    <scope>NUCLEOTIDE SEQUENCE [LARGE SCALE GENOMIC DNA]</scope>
    <source>
        <strain evidence="6 7">638R</strain>
    </source>
</reference>
<comment type="subcellular location">
    <subcellularLocation>
        <location evidence="3">Cytoplasm</location>
    </subcellularLocation>
</comment>
<comment type="similarity">
    <text evidence="1 3 4">Belongs to the GrpE family.</text>
</comment>
<dbReference type="Gene3D" id="3.90.20.20">
    <property type="match status" value="1"/>
</dbReference>
<comment type="subunit">
    <text evidence="3">Homodimer.</text>
</comment>
<dbReference type="CDD" id="cd00446">
    <property type="entry name" value="GrpE"/>
    <property type="match status" value="1"/>
</dbReference>
<feature type="compositionally biased region" description="Basic and acidic residues" evidence="5">
    <location>
        <begin position="37"/>
        <end position="58"/>
    </location>
</feature>
<sequence length="235" mass="26725">MLRFLAKQTNWQSFCCKASTSKCRIDMKLNPFNKNKNRIDMDPKEKKTKQEEELKVDDIQDTVEGQSQNEEATEATEPLTAEEKLEKELKEAQAQIEDQKDKYLRLSAEFDNYRKRTVKEKAELILNGGEKSIKSILPVIDDMERALTTMETATDVNAVKEGVELIYNKFLSILSQDGVKVIETKDQPLDTDYHEAIAVIPAPTEEQKGKILDCVQTGYTLNGKVIRHAKVVVGE</sequence>